<keyword evidence="3" id="KW-0274">FAD</keyword>
<evidence type="ECO:0000256" key="1">
    <source>
        <dbReference type="ARBA" id="ARBA00010139"/>
    </source>
</evidence>
<dbReference type="InterPro" id="IPR020946">
    <property type="entry name" value="Flavin_mOase-like"/>
</dbReference>
<dbReference type="Proteomes" id="UP000245946">
    <property type="component" value="Unassembled WGS sequence"/>
</dbReference>
<dbReference type="GO" id="GO:0050660">
    <property type="term" value="F:flavin adenine dinucleotide binding"/>
    <property type="evidence" value="ECO:0007669"/>
    <property type="project" value="InterPro"/>
</dbReference>
<dbReference type="PANTHER" id="PTHR42877:SF5">
    <property type="entry name" value="L-ORNITHINE N(5)-MONOOXYGENASE-RELATED"/>
    <property type="match status" value="1"/>
</dbReference>
<dbReference type="OrthoDB" id="74360at2759"/>
<reference evidence="5 6" key="1">
    <citation type="journal article" date="2018" name="Mol. Biol. Evol.">
        <title>Broad Genomic Sampling Reveals a Smut Pathogenic Ancestry of the Fungal Clade Ustilaginomycotina.</title>
        <authorList>
            <person name="Kijpornyongpan T."/>
            <person name="Mondo S.J."/>
            <person name="Barry K."/>
            <person name="Sandor L."/>
            <person name="Lee J."/>
            <person name="Lipzen A."/>
            <person name="Pangilinan J."/>
            <person name="LaButti K."/>
            <person name="Hainaut M."/>
            <person name="Henrissat B."/>
            <person name="Grigoriev I.V."/>
            <person name="Spatafora J.W."/>
            <person name="Aime M.C."/>
        </authorList>
    </citation>
    <scope>NUCLEOTIDE SEQUENCE [LARGE SCALE GENOMIC DNA]</scope>
    <source>
        <strain evidence="5 6">MCA 4186</strain>
    </source>
</reference>
<evidence type="ECO:0000256" key="2">
    <source>
        <dbReference type="ARBA" id="ARBA00022630"/>
    </source>
</evidence>
<accession>A0A316ZAT8</accession>
<sequence>MSVPHPAPVKQAPEYHNVLIIGAGVTGLAMGCQLRSMLGETDVRIFEREAGIGGTWWSNTYPGAGCDIPIPLYSFSFEQRKDWTTFFALQDEIQTYLQDVADKYDLTRKTHCSTEVSSAHWDEALGLWHVYTRPARGETTRGNEDKHWVCKVLVSGVGGLSQPNPCTIDGHEKFQGPLFHSARWDHSTEMKGKHVIVAGNGCSATQFVPIIAKEAKSVTQFVRSKHWYAQRPANPVDFRLWRWLVRYVPGFVYLQRAVIFTVLELSMLMMFKHRLGTLYRNKFAADCIAYIKKTAPPKYHDVLVPKDGELQPGCKRRVFDTDYLPALRRDNVELERSALVEIKEKSVICKDGRELPADVIVMANGFNITEMGFPMKIYGRNGHDVQSYWKANGGPQVYRGSMMSEFPNLFLCMGPNTGTGHFSYIFTAECVTRFAIRVMAPILKAPRPTVFDSKAPGARRSPSVNITRQKEIEEQVWIQSTSQNMVYSFNCGSWYVDPDSGRVAAVYPSFQTMFWLRSAMPMYNDFVYKGIRAPGGILTRIRQGLGIGGTPIPTREQMVKFKQGAYVVGQPKVRQEEAKQIKSGPGH</sequence>
<organism evidence="5 6">
    <name type="scientific">Tilletiopsis washingtonensis</name>
    <dbReference type="NCBI Taxonomy" id="58919"/>
    <lineage>
        <taxon>Eukaryota</taxon>
        <taxon>Fungi</taxon>
        <taxon>Dikarya</taxon>
        <taxon>Basidiomycota</taxon>
        <taxon>Ustilaginomycotina</taxon>
        <taxon>Exobasidiomycetes</taxon>
        <taxon>Entylomatales</taxon>
        <taxon>Entylomatales incertae sedis</taxon>
        <taxon>Tilletiopsis</taxon>
    </lineage>
</organism>
<dbReference type="GO" id="GO:0004499">
    <property type="term" value="F:N,N-dimethylaniline monooxygenase activity"/>
    <property type="evidence" value="ECO:0007669"/>
    <property type="project" value="InterPro"/>
</dbReference>
<evidence type="ECO:0000313" key="6">
    <source>
        <dbReference type="Proteomes" id="UP000245946"/>
    </source>
</evidence>
<protein>
    <submittedName>
        <fullName evidence="5">FAD/NAD(P)-binding domain-containing protein</fullName>
    </submittedName>
</protein>
<name>A0A316ZAT8_9BASI</name>
<proteinExistence type="inferred from homology"/>
<evidence type="ECO:0000313" key="5">
    <source>
        <dbReference type="EMBL" id="PWN98659.1"/>
    </source>
</evidence>
<dbReference type="InterPro" id="IPR051209">
    <property type="entry name" value="FAD-bind_Monooxygenase_sf"/>
</dbReference>
<dbReference type="GeneID" id="37271253"/>
<evidence type="ECO:0000256" key="4">
    <source>
        <dbReference type="ARBA" id="ARBA00023002"/>
    </source>
</evidence>
<dbReference type="InterPro" id="IPR036188">
    <property type="entry name" value="FAD/NAD-bd_sf"/>
</dbReference>
<dbReference type="Gene3D" id="3.50.50.60">
    <property type="entry name" value="FAD/NAD(P)-binding domain"/>
    <property type="match status" value="2"/>
</dbReference>
<dbReference type="SUPFAM" id="SSF51905">
    <property type="entry name" value="FAD/NAD(P)-binding domain"/>
    <property type="match status" value="1"/>
</dbReference>
<dbReference type="AlphaFoldDB" id="A0A316ZAT8"/>
<dbReference type="PANTHER" id="PTHR42877">
    <property type="entry name" value="L-ORNITHINE N(5)-MONOOXYGENASE-RELATED"/>
    <property type="match status" value="1"/>
</dbReference>
<dbReference type="GO" id="GO:0050661">
    <property type="term" value="F:NADP binding"/>
    <property type="evidence" value="ECO:0007669"/>
    <property type="project" value="InterPro"/>
</dbReference>
<evidence type="ECO:0000256" key="3">
    <source>
        <dbReference type="ARBA" id="ARBA00022827"/>
    </source>
</evidence>
<comment type="similarity">
    <text evidence="1">Belongs to the FAD-binding monooxygenase family.</text>
</comment>
<dbReference type="RefSeq" id="XP_025598938.1">
    <property type="nucleotide sequence ID" value="XM_025743709.1"/>
</dbReference>
<keyword evidence="4" id="KW-0560">Oxidoreductase</keyword>
<gene>
    <name evidence="5" type="ORF">FA09DRAFT_333936</name>
</gene>
<dbReference type="STRING" id="58919.A0A316ZAT8"/>
<keyword evidence="2" id="KW-0285">Flavoprotein</keyword>
<dbReference type="EMBL" id="KZ819290">
    <property type="protein sequence ID" value="PWN98659.1"/>
    <property type="molecule type" value="Genomic_DNA"/>
</dbReference>
<dbReference type="Pfam" id="PF00743">
    <property type="entry name" value="FMO-like"/>
    <property type="match status" value="1"/>
</dbReference>
<keyword evidence="6" id="KW-1185">Reference proteome</keyword>